<gene>
    <name evidence="1" type="ORF">FH972_026600</name>
</gene>
<accession>A0A5N6L700</accession>
<dbReference type="Proteomes" id="UP000327013">
    <property type="component" value="Unassembled WGS sequence"/>
</dbReference>
<keyword evidence="2" id="KW-1185">Reference proteome</keyword>
<proteinExistence type="predicted"/>
<dbReference type="EMBL" id="VIBQ01000100">
    <property type="protein sequence ID" value="KAB8760608.1"/>
    <property type="molecule type" value="Genomic_DNA"/>
</dbReference>
<sequence>MKITVFALSDAPLVLESVLGSCVRISLQRSERGPPKRPVSLASTRDSQPVVPVRCMIHAQSHRGKSGCQARLVYEMSIRHSPLCNIAYREDVLEVFAPSSRVTVRRSCEGVRHAHLGNETPWDSISSPFGIWAPGPCSRPSDCPPIMSRRKRPLNSSVTPALSLLSRPFDEGYVQITCRRGGNGKKRELSSSPPWAALGQLCHQASHQDSGRWNDR</sequence>
<comment type="caution">
    <text evidence="1">The sequence shown here is derived from an EMBL/GenBank/DDBJ whole genome shotgun (WGS) entry which is preliminary data.</text>
</comment>
<evidence type="ECO:0000313" key="1">
    <source>
        <dbReference type="EMBL" id="KAB8760608.1"/>
    </source>
</evidence>
<reference evidence="1 2" key="1">
    <citation type="submission" date="2019-06" db="EMBL/GenBank/DDBJ databases">
        <title>A chromosomal-level reference genome of Carpinus fangiana (Coryloideae, Betulaceae).</title>
        <authorList>
            <person name="Yang X."/>
            <person name="Wang Z."/>
            <person name="Zhang L."/>
            <person name="Hao G."/>
            <person name="Liu J."/>
            <person name="Yang Y."/>
        </authorList>
    </citation>
    <scope>NUCLEOTIDE SEQUENCE [LARGE SCALE GENOMIC DNA]</scope>
    <source>
        <strain evidence="1">Cfa_2016G</strain>
        <tissue evidence="1">Leaf</tissue>
    </source>
</reference>
<protein>
    <submittedName>
        <fullName evidence="1">Uncharacterized protein</fullName>
    </submittedName>
</protein>
<dbReference type="AlphaFoldDB" id="A0A5N6L700"/>
<name>A0A5N6L700_9ROSI</name>
<organism evidence="1 2">
    <name type="scientific">Carpinus fangiana</name>
    <dbReference type="NCBI Taxonomy" id="176857"/>
    <lineage>
        <taxon>Eukaryota</taxon>
        <taxon>Viridiplantae</taxon>
        <taxon>Streptophyta</taxon>
        <taxon>Embryophyta</taxon>
        <taxon>Tracheophyta</taxon>
        <taxon>Spermatophyta</taxon>
        <taxon>Magnoliopsida</taxon>
        <taxon>eudicotyledons</taxon>
        <taxon>Gunneridae</taxon>
        <taxon>Pentapetalae</taxon>
        <taxon>rosids</taxon>
        <taxon>fabids</taxon>
        <taxon>Fagales</taxon>
        <taxon>Betulaceae</taxon>
        <taxon>Carpinus</taxon>
    </lineage>
</organism>
<evidence type="ECO:0000313" key="2">
    <source>
        <dbReference type="Proteomes" id="UP000327013"/>
    </source>
</evidence>